<dbReference type="InterPro" id="IPR050904">
    <property type="entry name" value="Adhesion/Biosynth-related"/>
</dbReference>
<geneLocation type="plasmid" evidence="3 4">
    <name>pFA2</name>
</geneLocation>
<evidence type="ECO:0000259" key="2">
    <source>
        <dbReference type="PROSITE" id="PS50213"/>
    </source>
</evidence>
<feature type="chain" id="PRO_5043594308" evidence="1">
    <location>
        <begin position="24"/>
        <end position="735"/>
    </location>
</feature>
<protein>
    <submittedName>
        <fullName evidence="3">Fasciclin</fullName>
    </submittedName>
</protein>
<sequence length="735" mass="82335">MSMKHFYRLPFLVFVFFSASLWSCENEFEKHYEKPDWLKGTTIETLEAKGNFSLFIEAMRVSGYDMTVSQGANTVFAPTDEAFDRYLSKKGYSSVSDIPKPDLKALIATHILSAPYSKEQMLSSSVWAPTGPDSDSDTSPWGEIGARTFKKTSYYKPENRVVEYEGRNILENRWNKSVPIFSDEFVAELKISSSDYTYFYPDKEWGGFNFAGSKITESEIPSNNGYIYVIDEVVEPLRNLDDILHQEQNFSLFASLADRFERYYFYSLDFSDPTAQQRDSLFLKSFGSTGNGDTYALVDIANERIGTNETNTSFSAEKLHHCIFVPSNDVLQAYLDQTVLKYYPSLEEVPDLVLYYLVQGHMVEKNMAWPSVLSSIGLYNYFGDQIDINPDADVSFREMGSNGGFYGMDKVLPAKVFTSVSGPVLFNKDYSIFMQMLGATEQLTSLSKDEANYVLLVPENDLLKAKGYDYSKSLGKVLVLDTESGELVPAEKEDLPAMTDFLKRFIVYSDDVDLSGKGFFKTAEGMYLSYENNKIFGGGNMENGEAVDVLNQAGEGTNGKAYQVSAVPEPASKNVSQAILTDDRFSDFNELAQAVGAIDNGWYYFLIGGEFTAFIPSNEAMAKARVAGTIPETSEYGTLTDEQKADLLAFVRYFFVANQYAFTDGKNTGTFETARIDKERSDNFDTYYENVMVKHDGAKLYIENATGATAAVQQGDILASDGVVHILEDILVFDE</sequence>
<name>A0AAU9CRP9_9BACT</name>
<dbReference type="PANTHER" id="PTHR10900:SF77">
    <property type="entry name" value="FI19380P1"/>
    <property type="match status" value="1"/>
</dbReference>
<dbReference type="Pfam" id="PF02469">
    <property type="entry name" value="Fasciclin"/>
    <property type="match status" value="2"/>
</dbReference>
<evidence type="ECO:0000256" key="1">
    <source>
        <dbReference type="SAM" id="SignalP"/>
    </source>
</evidence>
<dbReference type="AlphaFoldDB" id="A0AAU9CRP9"/>
<dbReference type="KEGG" id="fax:FUAX_42530"/>
<dbReference type="InterPro" id="IPR036378">
    <property type="entry name" value="FAS1_dom_sf"/>
</dbReference>
<dbReference type="PROSITE" id="PS50213">
    <property type="entry name" value="FAS1"/>
    <property type="match status" value="2"/>
</dbReference>
<gene>
    <name evidence="3" type="ORF">FUAX_42530</name>
</gene>
<dbReference type="Proteomes" id="UP001348817">
    <property type="component" value="Plasmid pFA2"/>
</dbReference>
<proteinExistence type="predicted"/>
<keyword evidence="3" id="KW-0614">Plasmid</keyword>
<feature type="domain" description="FAS1" evidence="2">
    <location>
        <begin position="572"/>
        <end position="731"/>
    </location>
</feature>
<dbReference type="SUPFAM" id="SSF82153">
    <property type="entry name" value="FAS1 domain"/>
    <property type="match status" value="2"/>
</dbReference>
<dbReference type="PANTHER" id="PTHR10900">
    <property type="entry name" value="PERIOSTIN-RELATED"/>
    <property type="match status" value="1"/>
</dbReference>
<keyword evidence="1" id="KW-0732">Signal</keyword>
<organism evidence="3 4">
    <name type="scientific">Fulvitalea axinellae</name>
    <dbReference type="NCBI Taxonomy" id="1182444"/>
    <lineage>
        <taxon>Bacteria</taxon>
        <taxon>Pseudomonadati</taxon>
        <taxon>Bacteroidota</taxon>
        <taxon>Cytophagia</taxon>
        <taxon>Cytophagales</taxon>
        <taxon>Persicobacteraceae</taxon>
        <taxon>Fulvitalea</taxon>
    </lineage>
</organism>
<accession>A0AAU9CRP9</accession>
<dbReference type="Gene3D" id="2.30.180.10">
    <property type="entry name" value="FAS1 domain"/>
    <property type="match status" value="2"/>
</dbReference>
<feature type="signal peptide" evidence="1">
    <location>
        <begin position="1"/>
        <end position="23"/>
    </location>
</feature>
<keyword evidence="4" id="KW-1185">Reference proteome</keyword>
<reference evidence="3 4" key="1">
    <citation type="submission" date="2021-12" db="EMBL/GenBank/DDBJ databases">
        <title>Genome sequencing of bacteria with rrn-lacking chromosome and rrn-plasmid.</title>
        <authorList>
            <person name="Anda M."/>
            <person name="Iwasaki W."/>
        </authorList>
    </citation>
    <scope>NUCLEOTIDE SEQUENCE [LARGE SCALE GENOMIC DNA]</scope>
    <source>
        <strain evidence="3 4">DSM 100852</strain>
        <plasmid evidence="3 4">pFA2</plasmid>
    </source>
</reference>
<feature type="domain" description="FAS1" evidence="2">
    <location>
        <begin position="39"/>
        <end position="234"/>
    </location>
</feature>
<dbReference type="InterPro" id="IPR000782">
    <property type="entry name" value="FAS1_domain"/>
</dbReference>
<evidence type="ECO:0000313" key="4">
    <source>
        <dbReference type="Proteomes" id="UP001348817"/>
    </source>
</evidence>
<dbReference type="SMART" id="SM00554">
    <property type="entry name" value="FAS1"/>
    <property type="match status" value="2"/>
</dbReference>
<evidence type="ECO:0000313" key="3">
    <source>
        <dbReference type="EMBL" id="BDD11821.1"/>
    </source>
</evidence>
<dbReference type="EMBL" id="AP025316">
    <property type="protein sequence ID" value="BDD11821.1"/>
    <property type="molecule type" value="Genomic_DNA"/>
</dbReference>